<dbReference type="EMBL" id="WEKV01000002">
    <property type="protein sequence ID" value="KAB7787834.1"/>
    <property type="molecule type" value="Genomic_DNA"/>
</dbReference>
<feature type="region of interest" description="Disordered" evidence="1">
    <location>
        <begin position="42"/>
        <end position="68"/>
    </location>
</feature>
<proteinExistence type="predicted"/>
<organism evidence="2 3">
    <name type="scientific">Methylorubrum populi</name>
    <dbReference type="NCBI Taxonomy" id="223967"/>
    <lineage>
        <taxon>Bacteria</taxon>
        <taxon>Pseudomonadati</taxon>
        <taxon>Pseudomonadota</taxon>
        <taxon>Alphaproteobacteria</taxon>
        <taxon>Hyphomicrobiales</taxon>
        <taxon>Methylobacteriaceae</taxon>
        <taxon>Methylorubrum</taxon>
    </lineage>
</organism>
<feature type="compositionally biased region" description="Polar residues" evidence="1">
    <location>
        <begin position="59"/>
        <end position="68"/>
    </location>
</feature>
<dbReference type="Proteomes" id="UP000469949">
    <property type="component" value="Unassembled WGS sequence"/>
</dbReference>
<sequence>MPSRPMPRRYWPDFRRRRLAIALNAAGVGKMHRGVFNELLLPEPEQDGGRSVPLRGSVRASTANRIEP</sequence>
<accession>A0A833J9X9</accession>
<evidence type="ECO:0000313" key="3">
    <source>
        <dbReference type="Proteomes" id="UP000469949"/>
    </source>
</evidence>
<name>A0A833J9X9_9HYPH</name>
<evidence type="ECO:0000313" key="2">
    <source>
        <dbReference type="EMBL" id="KAB7787834.1"/>
    </source>
</evidence>
<dbReference type="AlphaFoldDB" id="A0A833J9X9"/>
<evidence type="ECO:0000256" key="1">
    <source>
        <dbReference type="SAM" id="MobiDB-lite"/>
    </source>
</evidence>
<comment type="caution">
    <text evidence="2">The sequence shown here is derived from an EMBL/GenBank/DDBJ whole genome shotgun (WGS) entry which is preliminary data.</text>
</comment>
<protein>
    <submittedName>
        <fullName evidence="2">Uncharacterized protein</fullName>
    </submittedName>
</protein>
<gene>
    <name evidence="2" type="ORF">F8B43_0287</name>
</gene>
<reference evidence="2 3" key="1">
    <citation type="submission" date="2019-10" db="EMBL/GenBank/DDBJ databases">
        <title>Draft Genome Sequence of the Caffeine Degrading Methylotroph Methylorubrum populi PINKEL.</title>
        <authorList>
            <person name="Dawson S.C."/>
            <person name="Zhang X."/>
            <person name="Wright M.E."/>
            <person name="Sharma G."/>
            <person name="Langner J.T."/>
            <person name="Ditty J.L."/>
            <person name="Subuyuj G.A."/>
        </authorList>
    </citation>
    <scope>NUCLEOTIDE SEQUENCE [LARGE SCALE GENOMIC DNA]</scope>
    <source>
        <strain evidence="2 3">Pinkel</strain>
    </source>
</reference>